<proteinExistence type="predicted"/>
<dbReference type="InterPro" id="IPR032675">
    <property type="entry name" value="LRR_dom_sf"/>
</dbReference>
<dbReference type="Proteomes" id="UP000595140">
    <property type="component" value="Unassembled WGS sequence"/>
</dbReference>
<protein>
    <submittedName>
        <fullName evidence="1">Uncharacterized protein</fullName>
    </submittedName>
</protein>
<dbReference type="OrthoDB" id="10257471at2759"/>
<dbReference type="EMBL" id="OOIL02006792">
    <property type="protein sequence ID" value="VFR02101.1"/>
    <property type="molecule type" value="Genomic_DNA"/>
</dbReference>
<reference evidence="1 2" key="1">
    <citation type="submission" date="2018-04" db="EMBL/GenBank/DDBJ databases">
        <authorList>
            <person name="Vogel A."/>
        </authorList>
    </citation>
    <scope>NUCLEOTIDE SEQUENCE [LARGE SCALE GENOMIC DNA]</scope>
</reference>
<dbReference type="Gene3D" id="3.80.10.10">
    <property type="entry name" value="Ribonuclease Inhibitor"/>
    <property type="match status" value="1"/>
</dbReference>
<evidence type="ECO:0000313" key="2">
    <source>
        <dbReference type="Proteomes" id="UP000595140"/>
    </source>
</evidence>
<accession>A0A484NLS2</accession>
<evidence type="ECO:0000313" key="1">
    <source>
        <dbReference type="EMBL" id="VFR02101.1"/>
    </source>
</evidence>
<organism evidence="1 2">
    <name type="scientific">Cuscuta campestris</name>
    <dbReference type="NCBI Taxonomy" id="132261"/>
    <lineage>
        <taxon>Eukaryota</taxon>
        <taxon>Viridiplantae</taxon>
        <taxon>Streptophyta</taxon>
        <taxon>Embryophyta</taxon>
        <taxon>Tracheophyta</taxon>
        <taxon>Spermatophyta</taxon>
        <taxon>Magnoliopsida</taxon>
        <taxon>eudicotyledons</taxon>
        <taxon>Gunneridae</taxon>
        <taxon>Pentapetalae</taxon>
        <taxon>asterids</taxon>
        <taxon>lamiids</taxon>
        <taxon>Solanales</taxon>
        <taxon>Convolvulaceae</taxon>
        <taxon>Cuscuteae</taxon>
        <taxon>Cuscuta</taxon>
        <taxon>Cuscuta subgen. Grammica</taxon>
        <taxon>Cuscuta sect. Cleistogrammica</taxon>
    </lineage>
</organism>
<sequence length="188" mass="20877">MVGSISKSCPLIERLVFESSKAGRDCCFRLHSCYDLLSNCPNISSLALRGFQLLDSEARMLVEGFHKLKHVDFSTSYALTGSLLKNHGDNAVQDILEVLILRDCMHLEEAEVVSFFSAVLAGDFTHLKHIDISNGKSSCSRRLIFFIPFKQLLEARPDLCVLANFPEECEGSTDAVDFGGDSHNYPVD</sequence>
<dbReference type="AlphaFoldDB" id="A0A484NLS2"/>
<keyword evidence="2" id="KW-1185">Reference proteome</keyword>
<gene>
    <name evidence="1" type="ORF">CCAM_LOCUS43876</name>
</gene>
<name>A0A484NLS2_9ASTE</name>
<dbReference type="SUPFAM" id="SSF52047">
    <property type="entry name" value="RNI-like"/>
    <property type="match status" value="1"/>
</dbReference>